<dbReference type="GO" id="GO:0006493">
    <property type="term" value="P:protein O-linked glycosylation"/>
    <property type="evidence" value="ECO:0007669"/>
    <property type="project" value="InterPro"/>
</dbReference>
<feature type="repeat" description="TPR" evidence="1">
    <location>
        <begin position="123"/>
        <end position="156"/>
    </location>
</feature>
<keyword evidence="1" id="KW-0802">TPR repeat</keyword>
<dbReference type="Pfam" id="PF13432">
    <property type="entry name" value="TPR_16"/>
    <property type="match status" value="1"/>
</dbReference>
<dbReference type="Proteomes" id="UP000001947">
    <property type="component" value="Chromosome"/>
</dbReference>
<dbReference type="InterPro" id="IPR019734">
    <property type="entry name" value="TPR_rpt"/>
</dbReference>
<keyword evidence="3" id="KW-1185">Reference proteome</keyword>
<dbReference type="SUPFAM" id="SSF48452">
    <property type="entry name" value="TPR-like"/>
    <property type="match status" value="1"/>
</dbReference>
<dbReference type="AlphaFoldDB" id="Q21IL8"/>
<feature type="repeat" description="TPR" evidence="1">
    <location>
        <begin position="191"/>
        <end position="224"/>
    </location>
</feature>
<sequence length="542" mass="61161">MKTKNAKKTNKQPLTPKQKQISVLLERAMKHHNQGQLTQAENLYNAILEIDENNVDANHLLGVKHIQTRHFEKALHYLKKAIAIQPNNALPHYNLGLAYQHMYACDKAASSYENAIRCKPDHIESILNAGSMYMYLQDRYNAEKKFRRAVHLAPNRLDANNNLGLCLFEQHQNKDARTYFIKAIEIAPNNPEGHNNLASLEQSEGNILEAMEAYKKAITLNPSYYTAINNLAFTHERHLELDKAKKLYEEASTSPEHAVISNTTLATYCWIDNDIAACEKYLETTIDYSTKPYSPKQNKFIVGYSQFLLALIENYKLAPIPYLETDAALAPISIAGDSHSLTYANLTIQIENELYRGAPKLMTGCKAWHLANEAENEYKFQFKKLITKQAENSTLLVSLGEIDCRSDEGILVAFKKSAKNKNLSINFKDSKTLAALTNQIRDLTEQYCKYVSEACATKNIQAYLFNVPAPLKANLDEQALYELQVLIASYNQSLSESATGFKNISIIDLYSVTNDLNGFSSGKYHIDQVHLSPAICGKIFGR</sequence>
<dbReference type="RefSeq" id="WP_011468679.1">
    <property type="nucleotide sequence ID" value="NC_007912.1"/>
</dbReference>
<feature type="repeat" description="TPR" evidence="1">
    <location>
        <begin position="89"/>
        <end position="122"/>
    </location>
</feature>
<reference evidence="2 3" key="1">
    <citation type="journal article" date="2008" name="PLoS Genet.">
        <title>Complete genome sequence of the complex carbohydrate-degrading marine bacterium, Saccharophagus degradans strain 2-40 T.</title>
        <authorList>
            <person name="Weiner R.M."/>
            <person name="Taylor L.E.II."/>
            <person name="Henrissat B."/>
            <person name="Hauser L."/>
            <person name="Land M."/>
            <person name="Coutinho P.M."/>
            <person name="Rancurel C."/>
            <person name="Saunders E.H."/>
            <person name="Longmire A.G."/>
            <person name="Zhang H."/>
            <person name="Bayer E.A."/>
            <person name="Gilbert H.J."/>
            <person name="Larimer F."/>
            <person name="Zhulin I.B."/>
            <person name="Ekborg N.A."/>
            <person name="Lamed R."/>
            <person name="Richardson P.M."/>
            <person name="Borovok I."/>
            <person name="Hutcheson S."/>
        </authorList>
    </citation>
    <scope>NUCLEOTIDE SEQUENCE [LARGE SCALE GENOMIC DNA]</scope>
    <source>
        <strain evidence="3">2-40 / ATCC 43961 / DSM 17024</strain>
    </source>
</reference>
<dbReference type="InterPro" id="IPR011990">
    <property type="entry name" value="TPR-like_helical_dom_sf"/>
</dbReference>
<dbReference type="InterPro" id="IPR036514">
    <property type="entry name" value="SGNH_hydro_sf"/>
</dbReference>
<evidence type="ECO:0000313" key="2">
    <source>
        <dbReference type="EMBL" id="ABD81461.1"/>
    </source>
</evidence>
<dbReference type="HOGENOM" id="CLU_454651_0_0_6"/>
<organism evidence="2 3">
    <name type="scientific">Saccharophagus degradans (strain 2-40 / ATCC 43961 / DSM 17024)</name>
    <dbReference type="NCBI Taxonomy" id="203122"/>
    <lineage>
        <taxon>Bacteria</taxon>
        <taxon>Pseudomonadati</taxon>
        <taxon>Pseudomonadota</taxon>
        <taxon>Gammaproteobacteria</taxon>
        <taxon>Cellvibrionales</taxon>
        <taxon>Cellvibrionaceae</taxon>
        <taxon>Saccharophagus</taxon>
    </lineage>
</organism>
<dbReference type="Pfam" id="PF13181">
    <property type="entry name" value="TPR_8"/>
    <property type="match status" value="1"/>
</dbReference>
<dbReference type="eggNOG" id="COG0457">
    <property type="taxonomic scope" value="Bacteria"/>
</dbReference>
<dbReference type="GeneID" id="98613870"/>
<dbReference type="InterPro" id="IPR037919">
    <property type="entry name" value="OGT"/>
</dbReference>
<feature type="repeat" description="TPR" evidence="1">
    <location>
        <begin position="157"/>
        <end position="190"/>
    </location>
</feature>
<dbReference type="SMART" id="SM00028">
    <property type="entry name" value="TPR"/>
    <property type="match status" value="7"/>
</dbReference>
<dbReference type="KEGG" id="sde:Sde_2201"/>
<dbReference type="GO" id="GO:0097363">
    <property type="term" value="F:protein O-acetylglucosaminyltransferase activity"/>
    <property type="evidence" value="ECO:0007669"/>
    <property type="project" value="TreeGrafter"/>
</dbReference>
<dbReference type="EMBL" id="CP000282">
    <property type="protein sequence ID" value="ABD81461.1"/>
    <property type="molecule type" value="Genomic_DNA"/>
</dbReference>
<accession>Q21IL8</accession>
<proteinExistence type="predicted"/>
<feature type="repeat" description="TPR" evidence="1">
    <location>
        <begin position="55"/>
        <end position="88"/>
    </location>
</feature>
<name>Q21IL8_SACD2</name>
<dbReference type="STRING" id="203122.Sde_2201"/>
<gene>
    <name evidence="2" type="ordered locus">Sde_2201</name>
</gene>
<dbReference type="PANTHER" id="PTHR44366">
    <property type="entry name" value="UDP-N-ACETYLGLUCOSAMINE--PEPTIDE N-ACETYLGLUCOSAMINYLTRANSFERASE 110 KDA SUBUNIT"/>
    <property type="match status" value="1"/>
</dbReference>
<evidence type="ECO:0000256" key="1">
    <source>
        <dbReference type="PROSITE-ProRule" id="PRU00339"/>
    </source>
</evidence>
<protein>
    <submittedName>
        <fullName evidence="2">TPR repeat</fullName>
    </submittedName>
</protein>
<dbReference type="OrthoDB" id="255821at2"/>
<dbReference type="Gene3D" id="1.25.40.10">
    <property type="entry name" value="Tetratricopeptide repeat domain"/>
    <property type="match status" value="2"/>
</dbReference>
<dbReference type="SUPFAM" id="SSF52266">
    <property type="entry name" value="SGNH hydrolase"/>
    <property type="match status" value="1"/>
</dbReference>
<dbReference type="PANTHER" id="PTHR44366:SF1">
    <property type="entry name" value="UDP-N-ACETYLGLUCOSAMINE--PEPTIDE N-ACETYLGLUCOSAMINYLTRANSFERASE 110 KDA SUBUNIT"/>
    <property type="match status" value="1"/>
</dbReference>
<dbReference type="Pfam" id="PF13414">
    <property type="entry name" value="TPR_11"/>
    <property type="match status" value="1"/>
</dbReference>
<dbReference type="GO" id="GO:0016788">
    <property type="term" value="F:hydrolase activity, acting on ester bonds"/>
    <property type="evidence" value="ECO:0007669"/>
    <property type="project" value="UniProtKB-ARBA"/>
</dbReference>
<evidence type="ECO:0000313" key="3">
    <source>
        <dbReference type="Proteomes" id="UP000001947"/>
    </source>
</evidence>
<dbReference type="PROSITE" id="PS50005">
    <property type="entry name" value="TPR"/>
    <property type="match status" value="5"/>
</dbReference>
<dbReference type="Gene3D" id="3.40.50.1110">
    <property type="entry name" value="SGNH hydrolase"/>
    <property type="match status" value="1"/>
</dbReference>